<dbReference type="PANTHER" id="PTHR22883">
    <property type="entry name" value="ZINC FINGER DHHC DOMAIN CONTAINING PROTEIN"/>
    <property type="match status" value="1"/>
</dbReference>
<feature type="domain" description="Palmitoyltransferase DHHC" evidence="12">
    <location>
        <begin position="200"/>
        <end position="317"/>
    </location>
</feature>
<feature type="transmembrane region" description="Helical" evidence="10">
    <location>
        <begin position="279"/>
        <end position="307"/>
    </location>
</feature>
<dbReference type="GO" id="GO:0005794">
    <property type="term" value="C:Golgi apparatus"/>
    <property type="evidence" value="ECO:0007669"/>
    <property type="project" value="TreeGrafter"/>
</dbReference>
<evidence type="ECO:0000256" key="5">
    <source>
        <dbReference type="ARBA" id="ARBA00022989"/>
    </source>
</evidence>
<feature type="region of interest" description="Disordered" evidence="11">
    <location>
        <begin position="146"/>
        <end position="171"/>
    </location>
</feature>
<evidence type="ECO:0000256" key="10">
    <source>
        <dbReference type="RuleBase" id="RU079119"/>
    </source>
</evidence>
<dbReference type="STRING" id="337451.A0A443PIP7"/>
<dbReference type="EC" id="2.3.1.225" evidence="10"/>
<comment type="domain">
    <text evidence="10">The DHHC domain is required for palmitoyltransferase activity.</text>
</comment>
<keyword evidence="4 10" id="KW-0812">Transmembrane</keyword>
<dbReference type="AlphaFoldDB" id="A0A443PIP7"/>
<evidence type="ECO:0000256" key="6">
    <source>
        <dbReference type="ARBA" id="ARBA00023136"/>
    </source>
</evidence>
<evidence type="ECO:0000256" key="1">
    <source>
        <dbReference type="ARBA" id="ARBA00004127"/>
    </source>
</evidence>
<evidence type="ECO:0000256" key="9">
    <source>
        <dbReference type="ARBA" id="ARBA00023315"/>
    </source>
</evidence>
<reference evidence="13 14" key="1">
    <citation type="journal article" date="2019" name="Nat. Plants">
        <title>Stout camphor tree genome fills gaps in understanding of flowering plant genome evolution.</title>
        <authorList>
            <person name="Chaw S.M."/>
            <person name="Liu Y.C."/>
            <person name="Wu Y.W."/>
            <person name="Wang H.Y."/>
            <person name="Lin C.I."/>
            <person name="Wu C.S."/>
            <person name="Ke H.M."/>
            <person name="Chang L.Y."/>
            <person name="Hsu C.Y."/>
            <person name="Yang H.T."/>
            <person name="Sudianto E."/>
            <person name="Hsu M.H."/>
            <person name="Wu K.P."/>
            <person name="Wang L.N."/>
            <person name="Leebens-Mack J.H."/>
            <person name="Tsai I.J."/>
        </authorList>
    </citation>
    <scope>NUCLEOTIDE SEQUENCE [LARGE SCALE GENOMIC DNA]</scope>
    <source>
        <strain evidence="14">cv. Chaw 1501</strain>
        <tissue evidence="13">Young leaves</tissue>
    </source>
</reference>
<comment type="subcellular location">
    <subcellularLocation>
        <location evidence="1">Endomembrane system</location>
        <topology evidence="1">Multi-pass membrane protein</topology>
    </subcellularLocation>
</comment>
<dbReference type="InterPro" id="IPR001594">
    <property type="entry name" value="Palmitoyltrfase_DHHC"/>
</dbReference>
<dbReference type="OrthoDB" id="9909019at2759"/>
<dbReference type="GO" id="GO:0019706">
    <property type="term" value="F:protein-cysteine S-palmitoyltransferase activity"/>
    <property type="evidence" value="ECO:0007669"/>
    <property type="project" value="UniProtKB-EC"/>
</dbReference>
<dbReference type="EMBL" id="QPKB01000008">
    <property type="protein sequence ID" value="RWR90632.1"/>
    <property type="molecule type" value="Genomic_DNA"/>
</dbReference>
<evidence type="ECO:0000313" key="13">
    <source>
        <dbReference type="EMBL" id="RWR90632.1"/>
    </source>
</evidence>
<comment type="caution">
    <text evidence="13">The sequence shown here is derived from an EMBL/GenBank/DDBJ whole genome shotgun (WGS) entry which is preliminary data.</text>
</comment>
<dbReference type="PANTHER" id="PTHR22883:SF301">
    <property type="entry name" value="PALMITOYLTRANSFERASE ZDHHC12"/>
    <property type="match status" value="1"/>
</dbReference>
<dbReference type="GO" id="GO:0006612">
    <property type="term" value="P:protein targeting to membrane"/>
    <property type="evidence" value="ECO:0007669"/>
    <property type="project" value="TreeGrafter"/>
</dbReference>
<dbReference type="PROSITE" id="PS50216">
    <property type="entry name" value="DHHC"/>
    <property type="match status" value="1"/>
</dbReference>
<comment type="catalytic activity">
    <reaction evidence="10">
        <text>L-cysteinyl-[protein] + hexadecanoyl-CoA = S-hexadecanoyl-L-cysteinyl-[protein] + CoA</text>
        <dbReference type="Rhea" id="RHEA:36683"/>
        <dbReference type="Rhea" id="RHEA-COMP:10131"/>
        <dbReference type="Rhea" id="RHEA-COMP:11032"/>
        <dbReference type="ChEBI" id="CHEBI:29950"/>
        <dbReference type="ChEBI" id="CHEBI:57287"/>
        <dbReference type="ChEBI" id="CHEBI:57379"/>
        <dbReference type="ChEBI" id="CHEBI:74151"/>
        <dbReference type="EC" id="2.3.1.225"/>
    </reaction>
</comment>
<comment type="similarity">
    <text evidence="2 10">Belongs to the DHHC palmitoyltransferase family.</text>
</comment>
<feature type="transmembrane region" description="Helical" evidence="10">
    <location>
        <begin position="71"/>
        <end position="90"/>
    </location>
</feature>
<dbReference type="InterPro" id="IPR039859">
    <property type="entry name" value="PFA4/ZDH16/20/ERF2-like"/>
</dbReference>
<dbReference type="Pfam" id="PF01529">
    <property type="entry name" value="DHHC"/>
    <property type="match status" value="1"/>
</dbReference>
<feature type="transmembrane region" description="Helical" evidence="10">
    <location>
        <begin position="245"/>
        <end position="267"/>
    </location>
</feature>
<evidence type="ECO:0000256" key="3">
    <source>
        <dbReference type="ARBA" id="ARBA00022679"/>
    </source>
</evidence>
<evidence type="ECO:0000256" key="11">
    <source>
        <dbReference type="SAM" id="MobiDB-lite"/>
    </source>
</evidence>
<dbReference type="Proteomes" id="UP000283530">
    <property type="component" value="Unassembled WGS sequence"/>
</dbReference>
<gene>
    <name evidence="13" type="ORF">CKAN_01973500</name>
</gene>
<keyword evidence="7" id="KW-0564">Palmitate</keyword>
<protein>
    <recommendedName>
        <fullName evidence="10">S-acyltransferase</fullName>
        <ecNumber evidence="10">2.3.1.225</ecNumber>
    </recommendedName>
    <alternativeName>
        <fullName evidence="10">Palmitoyltransferase</fullName>
    </alternativeName>
</protein>
<dbReference type="GO" id="GO:0005783">
    <property type="term" value="C:endoplasmic reticulum"/>
    <property type="evidence" value="ECO:0007669"/>
    <property type="project" value="TreeGrafter"/>
</dbReference>
<accession>A0A443PIP7</accession>
<sequence>MSNGGELQYAVRASLSQSQTPFSTASNSRFYLQMTIVGCCHPVREARERATERCSQLIPCLSDPGRRQTSVLKLALVVLHVIFVGVLFLLDRGLREKTLREPWYTAIYLLLLVGTIVQYFITSATSPGYVIDAMRAWNETHATLSKTSRASEQSASSKNGSLISPSDGHQQGRSIYEIKRNSWVMHVMNMYPPGSYSRYLTCTYCNLVQPPRAKHCHDCEKCVLQFDHHCVWLGTCIGQGNHCRFWWYLFEETTLCIWTGILYITFLKANTGRQWWQDAVVILLLIILGLSLIFLLLLLLFHSYLILTNQTTYELVRRRRISYLRLLPARVYPFSRGICRNLYDFCCSRRSIHAIERLPTTEELESRATPYVCMDIVSCRCC</sequence>
<feature type="transmembrane region" description="Helical" evidence="10">
    <location>
        <begin position="102"/>
        <end position="121"/>
    </location>
</feature>
<evidence type="ECO:0000256" key="7">
    <source>
        <dbReference type="ARBA" id="ARBA00023139"/>
    </source>
</evidence>
<evidence type="ECO:0000313" key="14">
    <source>
        <dbReference type="Proteomes" id="UP000283530"/>
    </source>
</evidence>
<keyword evidence="14" id="KW-1185">Reference proteome</keyword>
<evidence type="ECO:0000256" key="2">
    <source>
        <dbReference type="ARBA" id="ARBA00008574"/>
    </source>
</evidence>
<name>A0A443PIP7_9MAGN</name>
<keyword evidence="9 10" id="KW-0012">Acyltransferase</keyword>
<proteinExistence type="inferred from homology"/>
<keyword evidence="5 10" id="KW-1133">Transmembrane helix</keyword>
<evidence type="ECO:0000256" key="4">
    <source>
        <dbReference type="ARBA" id="ARBA00022692"/>
    </source>
</evidence>
<keyword evidence="3 10" id="KW-0808">Transferase</keyword>
<evidence type="ECO:0000256" key="8">
    <source>
        <dbReference type="ARBA" id="ARBA00023288"/>
    </source>
</evidence>
<keyword evidence="6 10" id="KW-0472">Membrane</keyword>
<organism evidence="13 14">
    <name type="scientific">Cinnamomum micranthum f. kanehirae</name>
    <dbReference type="NCBI Taxonomy" id="337451"/>
    <lineage>
        <taxon>Eukaryota</taxon>
        <taxon>Viridiplantae</taxon>
        <taxon>Streptophyta</taxon>
        <taxon>Embryophyta</taxon>
        <taxon>Tracheophyta</taxon>
        <taxon>Spermatophyta</taxon>
        <taxon>Magnoliopsida</taxon>
        <taxon>Magnoliidae</taxon>
        <taxon>Laurales</taxon>
        <taxon>Lauraceae</taxon>
        <taxon>Cinnamomum</taxon>
    </lineage>
</organism>
<keyword evidence="8" id="KW-0449">Lipoprotein</keyword>
<evidence type="ECO:0000259" key="12">
    <source>
        <dbReference type="Pfam" id="PF01529"/>
    </source>
</evidence>